<dbReference type="Proteomes" id="UP000075320">
    <property type="component" value="Unassembled WGS sequence"/>
</dbReference>
<dbReference type="PROSITE" id="PS51257">
    <property type="entry name" value="PROKAR_LIPOPROTEIN"/>
    <property type="match status" value="1"/>
</dbReference>
<evidence type="ECO:0000313" key="4">
    <source>
        <dbReference type="Proteomes" id="UP000075320"/>
    </source>
</evidence>
<gene>
    <name evidence="3" type="ORF">AZI86_09290</name>
</gene>
<keyword evidence="1" id="KW-0175">Coiled coil</keyword>
<feature type="chain" id="PRO_5007573593" evidence="2">
    <location>
        <begin position="20"/>
        <end position="482"/>
    </location>
</feature>
<proteinExistence type="predicted"/>
<dbReference type="AlphaFoldDB" id="A0A150WRP9"/>
<dbReference type="OrthoDB" id="5296217at2"/>
<evidence type="ECO:0000256" key="1">
    <source>
        <dbReference type="SAM" id="Coils"/>
    </source>
</evidence>
<dbReference type="EMBL" id="LUKE01000001">
    <property type="protein sequence ID" value="KYG67193.1"/>
    <property type="molecule type" value="Genomic_DNA"/>
</dbReference>
<keyword evidence="2" id="KW-0732">Signal</keyword>
<feature type="coiled-coil region" evidence="1">
    <location>
        <begin position="50"/>
        <end position="77"/>
    </location>
</feature>
<organism evidence="3 4">
    <name type="scientific">Bdellovibrio bacteriovorus</name>
    <dbReference type="NCBI Taxonomy" id="959"/>
    <lineage>
        <taxon>Bacteria</taxon>
        <taxon>Pseudomonadati</taxon>
        <taxon>Bdellovibrionota</taxon>
        <taxon>Bdellovibrionia</taxon>
        <taxon>Bdellovibrionales</taxon>
        <taxon>Pseudobdellovibrionaceae</taxon>
        <taxon>Bdellovibrio</taxon>
    </lineage>
</organism>
<sequence length="482" mass="51566">MLSRTLLIFSILASSSAWGQMWGTGMYGGMQGCSYPTQVAQGAVSEDDATREARERIKEIQEQIKDKKSEKKKVDAQVKRSHSDIEKSISGEYSDFIFEHIENSRRCAQYKGHPSAQAGDVEAGGTEGGKEIAEANILSVQSFSAEQWNRFCDSSKPGSINASVCTDPQVQGRSGGIRNAQTCKKGLTEYRKNYGLAEKIQGEIEDLQEDLKQAKSELSDARKDALADRKEQTEGGVCLECMAKSNGQATVQPQTNWASVLGNVGVGLASIYAGYQTNKMITENNANLGWPTDPYAAQGYGYGLGAIGTGLGQAMGGGGSGIYGSMAGGMGSGGFGCAGMNGGMYGMAGPYGGMNGYGMWGNPYGMSMYGNNMLGGGMFNSGMGPWGLNGYNNYQQQYQQQMQRYQAMSSLQQEMSTLMYRMQQIQYGNSGYYGGYLGYSNSAYGYNSGLSVIPGSYYSSTLGTGLSTIPSTTTSTSYLLGR</sequence>
<feature type="coiled-coil region" evidence="1">
    <location>
        <begin position="197"/>
        <end position="231"/>
    </location>
</feature>
<comment type="caution">
    <text evidence="3">The sequence shown here is derived from an EMBL/GenBank/DDBJ whole genome shotgun (WGS) entry which is preliminary data.</text>
</comment>
<accession>A0A150WRP9</accession>
<reference evidence="3 4" key="1">
    <citation type="submission" date="2016-03" db="EMBL/GenBank/DDBJ databases">
        <authorList>
            <person name="Ploux O."/>
        </authorList>
    </citation>
    <scope>NUCLEOTIDE SEQUENCE [LARGE SCALE GENOMIC DNA]</scope>
    <source>
        <strain evidence="3 4">R0</strain>
    </source>
</reference>
<evidence type="ECO:0000313" key="3">
    <source>
        <dbReference type="EMBL" id="KYG67193.1"/>
    </source>
</evidence>
<name>A0A150WRP9_BDEBC</name>
<protein>
    <submittedName>
        <fullName evidence="3">Uncharacterized protein</fullName>
    </submittedName>
</protein>
<keyword evidence="4" id="KW-1185">Reference proteome</keyword>
<evidence type="ECO:0000256" key="2">
    <source>
        <dbReference type="SAM" id="SignalP"/>
    </source>
</evidence>
<feature type="signal peptide" evidence="2">
    <location>
        <begin position="1"/>
        <end position="19"/>
    </location>
</feature>